<evidence type="ECO:0000313" key="2">
    <source>
        <dbReference type="Proteomes" id="UP001159363"/>
    </source>
</evidence>
<accession>A0ABQ9GSE8</accession>
<name>A0ABQ9GSE8_9NEOP</name>
<dbReference type="Proteomes" id="UP001159363">
    <property type="component" value="Chromosome 8"/>
</dbReference>
<comment type="caution">
    <text evidence="1">The sequence shown here is derived from an EMBL/GenBank/DDBJ whole genome shotgun (WGS) entry which is preliminary data.</text>
</comment>
<gene>
    <name evidence="1" type="ORF">PR048_022857</name>
</gene>
<evidence type="ECO:0000313" key="1">
    <source>
        <dbReference type="EMBL" id="KAJ8874967.1"/>
    </source>
</evidence>
<reference evidence="1 2" key="1">
    <citation type="submission" date="2023-02" db="EMBL/GenBank/DDBJ databases">
        <title>LHISI_Scaffold_Assembly.</title>
        <authorList>
            <person name="Stuart O.P."/>
            <person name="Cleave R."/>
            <person name="Magrath M.J.L."/>
            <person name="Mikheyev A.S."/>
        </authorList>
    </citation>
    <scope>NUCLEOTIDE SEQUENCE [LARGE SCALE GENOMIC DNA]</scope>
    <source>
        <strain evidence="1">Daus_M_001</strain>
        <tissue evidence="1">Leg muscle</tissue>
    </source>
</reference>
<sequence length="153" mass="17301">MERLPLLVCPQRKMQQATILLELPTKFRSGWGLIKTLQIGGLILVTTTMDPNAQNLLRLISCKCRKRSMGEGGLQLLQCRIKMLSTICKTCNNAPIHLENSDNEDDPPYLCGTNPVMTIPDNHFPQPGDCGLVAAVWLPFRFCRWTTLYLSWL</sequence>
<dbReference type="EMBL" id="JARBHB010000009">
    <property type="protein sequence ID" value="KAJ8874967.1"/>
    <property type="molecule type" value="Genomic_DNA"/>
</dbReference>
<protein>
    <submittedName>
        <fullName evidence="1">Uncharacterized protein</fullName>
    </submittedName>
</protein>
<keyword evidence="2" id="KW-1185">Reference proteome</keyword>
<organism evidence="1 2">
    <name type="scientific">Dryococelus australis</name>
    <dbReference type="NCBI Taxonomy" id="614101"/>
    <lineage>
        <taxon>Eukaryota</taxon>
        <taxon>Metazoa</taxon>
        <taxon>Ecdysozoa</taxon>
        <taxon>Arthropoda</taxon>
        <taxon>Hexapoda</taxon>
        <taxon>Insecta</taxon>
        <taxon>Pterygota</taxon>
        <taxon>Neoptera</taxon>
        <taxon>Polyneoptera</taxon>
        <taxon>Phasmatodea</taxon>
        <taxon>Verophasmatodea</taxon>
        <taxon>Anareolatae</taxon>
        <taxon>Phasmatidae</taxon>
        <taxon>Eurycanthinae</taxon>
        <taxon>Dryococelus</taxon>
    </lineage>
</organism>
<proteinExistence type="predicted"/>